<dbReference type="Gene3D" id="1.10.540.10">
    <property type="entry name" value="Acyl-CoA dehydrogenase/oxidase, N-terminal domain"/>
    <property type="match status" value="1"/>
</dbReference>
<proteinExistence type="predicted"/>
<dbReference type="GO" id="GO:0016627">
    <property type="term" value="F:oxidoreductase activity, acting on the CH-CH group of donors"/>
    <property type="evidence" value="ECO:0007669"/>
    <property type="project" value="InterPro"/>
</dbReference>
<dbReference type="SUPFAM" id="SSF56645">
    <property type="entry name" value="Acyl-CoA dehydrogenase NM domain-like"/>
    <property type="match status" value="1"/>
</dbReference>
<gene>
    <name evidence="3" type="ORF">METZ01_LOCUS391477</name>
</gene>
<organism evidence="3">
    <name type="scientific">marine metagenome</name>
    <dbReference type="NCBI Taxonomy" id="408172"/>
    <lineage>
        <taxon>unclassified sequences</taxon>
        <taxon>metagenomes</taxon>
        <taxon>ecological metagenomes</taxon>
    </lineage>
</organism>
<accession>A0A382UWI8</accession>
<dbReference type="InterPro" id="IPR009100">
    <property type="entry name" value="AcylCoA_DH/oxidase_NM_dom_sf"/>
</dbReference>
<dbReference type="GO" id="GO:0005886">
    <property type="term" value="C:plasma membrane"/>
    <property type="evidence" value="ECO:0007669"/>
    <property type="project" value="TreeGrafter"/>
</dbReference>
<dbReference type="Pfam" id="PF02771">
    <property type="entry name" value="Acyl-CoA_dh_N"/>
    <property type="match status" value="1"/>
</dbReference>
<dbReference type="EMBL" id="UINC01147351">
    <property type="protein sequence ID" value="SVD38623.1"/>
    <property type="molecule type" value="Genomic_DNA"/>
</dbReference>
<protein>
    <recommendedName>
        <fullName evidence="2">Acyl-CoA dehydrogenase/oxidase N-terminal domain-containing protein</fullName>
    </recommendedName>
</protein>
<evidence type="ECO:0000313" key="3">
    <source>
        <dbReference type="EMBL" id="SVD38623.1"/>
    </source>
</evidence>
<dbReference type="InterPro" id="IPR013786">
    <property type="entry name" value="AcylCoA_DH/ox_N"/>
</dbReference>
<dbReference type="InterPro" id="IPR052161">
    <property type="entry name" value="Mycobact_Acyl-CoA_DH"/>
</dbReference>
<dbReference type="AlphaFoldDB" id="A0A382UWI8"/>
<feature type="domain" description="Acyl-CoA dehydrogenase/oxidase N-terminal" evidence="2">
    <location>
        <begin position="7"/>
        <end position="117"/>
    </location>
</feature>
<dbReference type="PANTHER" id="PTHR43292:SF3">
    <property type="entry name" value="ACYL-COA DEHYDROGENASE FADE29"/>
    <property type="match status" value="1"/>
</dbReference>
<evidence type="ECO:0000256" key="1">
    <source>
        <dbReference type="ARBA" id="ARBA00023002"/>
    </source>
</evidence>
<name>A0A382UWI8_9ZZZZ</name>
<dbReference type="GO" id="GO:0050660">
    <property type="term" value="F:flavin adenine dinucleotide binding"/>
    <property type="evidence" value="ECO:0007669"/>
    <property type="project" value="InterPro"/>
</dbReference>
<evidence type="ECO:0000259" key="2">
    <source>
        <dbReference type="Pfam" id="PF02771"/>
    </source>
</evidence>
<dbReference type="PANTHER" id="PTHR43292">
    <property type="entry name" value="ACYL-COA DEHYDROGENASE"/>
    <property type="match status" value="1"/>
</dbReference>
<keyword evidence="1" id="KW-0560">Oxidoreductase</keyword>
<dbReference type="InterPro" id="IPR037069">
    <property type="entry name" value="AcylCoA_DH/ox_N_sf"/>
</dbReference>
<feature type="non-terminal residue" evidence="3">
    <location>
        <position position="117"/>
    </location>
</feature>
<reference evidence="3" key="1">
    <citation type="submission" date="2018-05" db="EMBL/GenBank/DDBJ databases">
        <authorList>
            <person name="Lanie J.A."/>
            <person name="Ng W.-L."/>
            <person name="Kazmierczak K.M."/>
            <person name="Andrzejewski T.M."/>
            <person name="Davidsen T.M."/>
            <person name="Wayne K.J."/>
            <person name="Tettelin H."/>
            <person name="Glass J.I."/>
            <person name="Rusch D."/>
            <person name="Podicherti R."/>
            <person name="Tsui H.-C.T."/>
            <person name="Winkler M.E."/>
        </authorList>
    </citation>
    <scope>NUCLEOTIDE SEQUENCE</scope>
</reference>
<sequence>MDIKLSPADEAFRADIRAFLGETLTEDLRDGARKRTSLWQDIDTAMNWQRILYAKGWAAPNWPAEFGGTDWTLIQHYIFAQECVRAEAPALIPMGLKMCGPMLIGYGTEEQKAQYLP</sequence>